<feature type="compositionally biased region" description="Low complexity" evidence="1">
    <location>
        <begin position="152"/>
        <end position="197"/>
    </location>
</feature>
<dbReference type="CDD" id="cd07823">
    <property type="entry name" value="SRPBCC_5"/>
    <property type="match status" value="1"/>
</dbReference>
<organism evidence="3 4">
    <name type="scientific">Streptosporangium fragile</name>
    <dbReference type="NCBI Taxonomy" id="46186"/>
    <lineage>
        <taxon>Bacteria</taxon>
        <taxon>Bacillati</taxon>
        <taxon>Actinomycetota</taxon>
        <taxon>Actinomycetes</taxon>
        <taxon>Streptosporangiales</taxon>
        <taxon>Streptosporangiaceae</taxon>
        <taxon>Streptosporangium</taxon>
    </lineage>
</organism>
<accession>A0ABN3W4B5</accession>
<dbReference type="SUPFAM" id="SSF55961">
    <property type="entry name" value="Bet v1-like"/>
    <property type="match status" value="1"/>
</dbReference>
<evidence type="ECO:0000313" key="4">
    <source>
        <dbReference type="Proteomes" id="UP001500831"/>
    </source>
</evidence>
<feature type="region of interest" description="Disordered" evidence="1">
    <location>
        <begin position="152"/>
        <end position="279"/>
    </location>
</feature>
<dbReference type="InterPro" id="IPR010419">
    <property type="entry name" value="CO_DH_gsu"/>
</dbReference>
<dbReference type="Gene3D" id="3.30.530.20">
    <property type="match status" value="1"/>
</dbReference>
<dbReference type="PANTHER" id="PTHR38588:SF1">
    <property type="entry name" value="BLL0334 PROTEIN"/>
    <property type="match status" value="1"/>
</dbReference>
<dbReference type="Pfam" id="PF06240">
    <property type="entry name" value="COXG"/>
    <property type="match status" value="1"/>
</dbReference>
<keyword evidence="4" id="KW-1185">Reference proteome</keyword>
<dbReference type="PANTHER" id="PTHR38588">
    <property type="entry name" value="BLL0334 PROTEIN"/>
    <property type="match status" value="1"/>
</dbReference>
<keyword evidence="2" id="KW-0812">Transmembrane</keyword>
<protein>
    <submittedName>
        <fullName evidence="3">SRPBCC family protein</fullName>
    </submittedName>
</protein>
<comment type="caution">
    <text evidence="3">The sequence shown here is derived from an EMBL/GenBank/DDBJ whole genome shotgun (WGS) entry which is preliminary data.</text>
</comment>
<dbReference type="EMBL" id="BAAAVI010000048">
    <property type="protein sequence ID" value="GAA2891814.1"/>
    <property type="molecule type" value="Genomic_DNA"/>
</dbReference>
<proteinExistence type="predicted"/>
<evidence type="ECO:0000256" key="1">
    <source>
        <dbReference type="SAM" id="MobiDB-lite"/>
    </source>
</evidence>
<dbReference type="Proteomes" id="UP001500831">
    <property type="component" value="Unassembled WGS sequence"/>
</dbReference>
<dbReference type="InterPro" id="IPR023393">
    <property type="entry name" value="START-like_dom_sf"/>
</dbReference>
<name>A0ABN3W4B5_9ACTN</name>
<gene>
    <name evidence="3" type="ORF">GCM10010517_56210</name>
</gene>
<evidence type="ECO:0000313" key="3">
    <source>
        <dbReference type="EMBL" id="GAA2891814.1"/>
    </source>
</evidence>
<sequence>MAMRFEHEFTVPVPVEQAWPVLLDVERVAPCLPGAAVDKVEGDSFTGRMKVKVGPITVTYQGEAAFENVDADTHSLTMKASGKEARGAGTAGATVVARLHPADAVTRVTVDTTFNVTGRPAQFGRGVMAEVGAKLIERFAANLADLLGKSPAAEPATTAHAPEPATAPHAPEPATAPHVAEPATTAPTAAQPATPTALAVSETGSEASVAETAAGSEAEEFPAISDTTGPGPVRPAGTAAEETGRRRHLSAVSTPPGRTEEVPPRESHPAGTARTSLTPDEEALNLLQVAGIPLLKRIAPLLAALTAVALIAWLVRRAGHRH</sequence>
<evidence type="ECO:0000256" key="2">
    <source>
        <dbReference type="SAM" id="Phobius"/>
    </source>
</evidence>
<keyword evidence="2" id="KW-0472">Membrane</keyword>
<feature type="transmembrane region" description="Helical" evidence="2">
    <location>
        <begin position="298"/>
        <end position="315"/>
    </location>
</feature>
<feature type="compositionally biased region" description="Basic and acidic residues" evidence="1">
    <location>
        <begin position="258"/>
        <end position="268"/>
    </location>
</feature>
<dbReference type="RefSeq" id="WP_344977886.1">
    <property type="nucleotide sequence ID" value="NZ_BAAAVI010000048.1"/>
</dbReference>
<reference evidence="3 4" key="1">
    <citation type="journal article" date="2019" name="Int. J. Syst. Evol. Microbiol.">
        <title>The Global Catalogue of Microorganisms (GCM) 10K type strain sequencing project: providing services to taxonomists for standard genome sequencing and annotation.</title>
        <authorList>
            <consortium name="The Broad Institute Genomics Platform"/>
            <consortium name="The Broad Institute Genome Sequencing Center for Infectious Disease"/>
            <person name="Wu L."/>
            <person name="Ma J."/>
        </authorList>
    </citation>
    <scope>NUCLEOTIDE SEQUENCE [LARGE SCALE GENOMIC DNA]</scope>
    <source>
        <strain evidence="3 4">JCM 6242</strain>
    </source>
</reference>
<keyword evidence="2" id="KW-1133">Transmembrane helix</keyword>